<name>A0AAU8ANT0_9RHOB</name>
<sequence>MRVRSSHQFAATTSNTATGVATLSWSSPLPITGSPASHVPAKEGSASTLPPTKPRPM</sequence>
<reference evidence="2" key="1">
    <citation type="submission" date="2023-02" db="EMBL/GenBank/DDBJ databases">
        <title>Description and genomic characterization of Salipiger bruguierae sp. nov., isolated from the sediment of mangrove plant Bruguiera sexangula.</title>
        <authorList>
            <person name="Long M."/>
        </authorList>
    </citation>
    <scope>NUCLEOTIDE SEQUENCE</scope>
    <source>
        <strain evidence="2">H15</strain>
    </source>
</reference>
<dbReference type="EMBL" id="CP123385">
    <property type="protein sequence ID" value="XCC96165.1"/>
    <property type="molecule type" value="Genomic_DNA"/>
</dbReference>
<feature type="region of interest" description="Disordered" evidence="1">
    <location>
        <begin position="1"/>
        <end position="57"/>
    </location>
</feature>
<evidence type="ECO:0000313" key="2">
    <source>
        <dbReference type="EMBL" id="XCC96165.1"/>
    </source>
</evidence>
<evidence type="ECO:0000256" key="1">
    <source>
        <dbReference type="SAM" id="MobiDB-lite"/>
    </source>
</evidence>
<accession>A0AAU8ANT0</accession>
<dbReference type="AlphaFoldDB" id="A0AAU8ANT0"/>
<organism evidence="2">
    <name type="scientific">Alloyangia sp. H15</name>
    <dbReference type="NCBI Taxonomy" id="3029062"/>
    <lineage>
        <taxon>Bacteria</taxon>
        <taxon>Pseudomonadati</taxon>
        <taxon>Pseudomonadota</taxon>
        <taxon>Alphaproteobacteria</taxon>
        <taxon>Rhodobacterales</taxon>
        <taxon>Roseobacteraceae</taxon>
        <taxon>Alloyangia</taxon>
    </lineage>
</organism>
<dbReference type="RefSeq" id="WP_353475031.1">
    <property type="nucleotide sequence ID" value="NZ_CP123385.1"/>
</dbReference>
<gene>
    <name evidence="2" type="ORF">PVT71_15830</name>
</gene>
<protein>
    <submittedName>
        <fullName evidence="2">Uncharacterized protein</fullName>
    </submittedName>
</protein>
<proteinExistence type="predicted"/>
<feature type="compositionally biased region" description="Polar residues" evidence="1">
    <location>
        <begin position="1"/>
        <end position="29"/>
    </location>
</feature>